<evidence type="ECO:0000256" key="1">
    <source>
        <dbReference type="SAM" id="SignalP"/>
    </source>
</evidence>
<organism evidence="2 3">
    <name type="scientific">Chloropicon primus</name>
    <dbReference type="NCBI Taxonomy" id="1764295"/>
    <lineage>
        <taxon>Eukaryota</taxon>
        <taxon>Viridiplantae</taxon>
        <taxon>Chlorophyta</taxon>
        <taxon>Chloropicophyceae</taxon>
        <taxon>Chloropicales</taxon>
        <taxon>Chloropicaceae</taxon>
        <taxon>Chloropicon</taxon>
    </lineage>
</organism>
<dbReference type="AlphaFoldDB" id="A0A5B8N0C6"/>
<evidence type="ECO:0000313" key="3">
    <source>
        <dbReference type="Proteomes" id="UP000316726"/>
    </source>
</evidence>
<dbReference type="Proteomes" id="UP000316726">
    <property type="component" value="Chromosome 16"/>
</dbReference>
<evidence type="ECO:0000313" key="2">
    <source>
        <dbReference type="EMBL" id="QDZ25220.1"/>
    </source>
</evidence>
<dbReference type="EMBL" id="CP031049">
    <property type="protein sequence ID" value="QDZ25220.1"/>
    <property type="molecule type" value="Genomic_DNA"/>
</dbReference>
<proteinExistence type="predicted"/>
<feature type="signal peptide" evidence="1">
    <location>
        <begin position="1"/>
        <end position="25"/>
    </location>
</feature>
<gene>
    <name evidence="2" type="ORF">A3770_16p77380</name>
</gene>
<protein>
    <submittedName>
        <fullName evidence="2">Uncharacterized protein</fullName>
    </submittedName>
</protein>
<keyword evidence="1" id="KW-0732">Signal</keyword>
<keyword evidence="3" id="KW-1185">Reference proteome</keyword>
<sequence>MKKMRLTTMATTTTTTMMMTTAALAALVMGSATVQGISYDADPRFMQCMQSIMDEPSIPNEYGTTDSFPQDCGLVYPFSNIYNKEEVIVGEFIARSCGECAAACAASAGPAVLPESVMKTMGVAEQDQLGTILPGSYNNVCSDWVWCDPYEVDIGSYGSCYDKFSMEVKVQPSNTWPSDYRGVDPPYNGTDVADPFRPDNCLGRWREGKFEAYSTQVGQPAFLVGSQKGCRTRSGKVIPAGTCTLKSIRSTNFNDHLYSQYLDKDTEAFMSGMCQWTL</sequence>
<accession>A0A5B8N0C6</accession>
<feature type="chain" id="PRO_5022800693" evidence="1">
    <location>
        <begin position="26"/>
        <end position="278"/>
    </location>
</feature>
<reference evidence="2 3" key="1">
    <citation type="submission" date="2018-07" db="EMBL/GenBank/DDBJ databases">
        <title>The complete nuclear genome of the prasinophyte Chloropicon primus (CCMP1205).</title>
        <authorList>
            <person name="Pombert J.-F."/>
            <person name="Otis C."/>
            <person name="Turmel M."/>
            <person name="Lemieux C."/>
        </authorList>
    </citation>
    <scope>NUCLEOTIDE SEQUENCE [LARGE SCALE GENOMIC DNA]</scope>
    <source>
        <strain evidence="2 3">CCMP1205</strain>
    </source>
</reference>
<name>A0A5B8N0C6_9CHLO</name>